<dbReference type="InterPro" id="IPR036508">
    <property type="entry name" value="Chitin-bd_dom_sf"/>
</dbReference>
<feature type="compositionally biased region" description="Low complexity" evidence="1">
    <location>
        <begin position="1005"/>
        <end position="1014"/>
    </location>
</feature>
<feature type="compositionally biased region" description="Low complexity" evidence="1">
    <location>
        <begin position="616"/>
        <end position="630"/>
    </location>
</feature>
<feature type="compositionally biased region" description="Polar residues" evidence="1">
    <location>
        <begin position="631"/>
        <end position="641"/>
    </location>
</feature>
<dbReference type="RefSeq" id="XP_022653609.1">
    <property type="nucleotide sequence ID" value="XM_022797874.1"/>
</dbReference>
<feature type="region of interest" description="Disordered" evidence="1">
    <location>
        <begin position="470"/>
        <end position="492"/>
    </location>
</feature>
<sequence length="1014" mass="114811">MKWLLLVACALDYSVCKNRDNELKEVTTRPPPPPIGPFAPDGDPLAFTAKPLEVIQQTFSPITPSIPQQFLQSKASSQQSATTRSFSFLDTKGNGANFKLTVQHPSQTSTPRPDHVGRITNDNAQTPKPSAKPGLPTEQPINERVHVNGISGEIALVGNRPVIISNQHQRLPRKELEREDVPAVHPLNDLRPSSRVSKQQQGIFFIPPVSRNAATKLSSSEIDFINAIRPTNSVSERKITEPVGRSDGNVHARSAVRNAIPSNRPETPQPGRNGRTTALFQDVNTGEVRQQQNSMFIPGVTGADATRAGKTPDPDETMSRIEGDFHAGKITTLSQGVRDPSFLRQNPSSPTHIPNENFDTLFKKQKEELERKFSAKEFDPSSLSVTEFPSLQTTAPTQSQVSVQRTPARRQSQIIMKNQNFQEGLTDTGKTRTIDFTIERTHHTGGVTTQTFKQIVPIRSEVEEPVLQQAAQPPTNGVRLPARPEDSHRNEVPEPVQMRLLSPQPPIDREIILPSPKAPAPVVQVFDRNALEEERRYREEQRIFREDQRRYREQQRKFAEDRRRFEESRRRFEEDQRRFEEQRRKYEQDKKRFETEQQNLQQQRVLDERIGQQFTRVQQQQEQQRQLPGQSSLDSAKSQQPDIKKQPNSEIPNEQVFHIDHTQITQQLSKSTEPFTERDVGFQSPLSQRRQDQPEQRVRQIERHPEQQQQLSPLAKTHVPSETLHFTIDHTTSTHSQTTTPAKKDVQMVDVQVDIPLTPRDQAREQEGPQFDQVVTEVRDPFFPVALPSLTQAPSTMPLSPSTPQSQSQSPIGRRDPSKKGFNFSPGTIYSEDDQTQVIEQRSPARTRNATVSKIPQNEQVFVLGNFGNTARKTQQQGEQASISKANRNVNDGSGDLPGTPGVDYPNYAQVPETSFDCKVQESAGMYADIETRCQAFHNCDPLGHKMSFLCPNGTVFKQELFICDWWYNVQCTDSNRFFHLNTNKYTTARPRRRRRRGEKKRKASAAAAAAAAA</sequence>
<reference evidence="4" key="1">
    <citation type="submission" date="2021-01" db="UniProtKB">
        <authorList>
            <consortium name="EnsemblMetazoa"/>
        </authorList>
    </citation>
    <scope>IDENTIFICATION</scope>
</reference>
<feature type="region of interest" description="Disordered" evidence="1">
    <location>
        <begin position="875"/>
        <end position="896"/>
    </location>
</feature>
<keyword evidence="5" id="KW-1185">Reference proteome</keyword>
<dbReference type="Proteomes" id="UP000594260">
    <property type="component" value="Unplaced"/>
</dbReference>
<feature type="region of interest" description="Disordered" evidence="1">
    <location>
        <begin position="988"/>
        <end position="1014"/>
    </location>
</feature>
<keyword evidence="2" id="KW-0732">Signal</keyword>
<dbReference type="Gene3D" id="2.170.140.10">
    <property type="entry name" value="Chitin binding domain"/>
    <property type="match status" value="1"/>
</dbReference>
<evidence type="ECO:0000313" key="4">
    <source>
        <dbReference type="EnsemblMetazoa" id="XP_022653609"/>
    </source>
</evidence>
<dbReference type="GO" id="GO:0005576">
    <property type="term" value="C:extracellular region"/>
    <property type="evidence" value="ECO:0007669"/>
    <property type="project" value="InterPro"/>
</dbReference>
<dbReference type="PANTHER" id="PTHR22933">
    <property type="entry name" value="FI18007P1-RELATED"/>
    <property type="match status" value="1"/>
</dbReference>
<dbReference type="InterPro" id="IPR002557">
    <property type="entry name" value="Chitin-bd_dom"/>
</dbReference>
<feature type="region of interest" description="Disordered" evidence="1">
    <location>
        <begin position="728"/>
        <end position="747"/>
    </location>
</feature>
<feature type="compositionally biased region" description="Basic residues" evidence="1">
    <location>
        <begin position="990"/>
        <end position="1004"/>
    </location>
</feature>
<feature type="region of interest" description="Disordered" evidence="1">
    <location>
        <begin position="664"/>
        <end position="718"/>
    </location>
</feature>
<dbReference type="InterPro" id="IPR052976">
    <property type="entry name" value="Scoloptoxin-like"/>
</dbReference>
<feature type="region of interest" description="Disordered" evidence="1">
    <location>
        <begin position="788"/>
        <end position="850"/>
    </location>
</feature>
<feature type="chain" id="PRO_5029700152" description="Chitin-binding type-2 domain-containing protein" evidence="2">
    <location>
        <begin position="17"/>
        <end position="1014"/>
    </location>
</feature>
<name>A0A7M7JL15_VARDE</name>
<feature type="region of interest" description="Disordered" evidence="1">
    <location>
        <begin position="616"/>
        <end position="648"/>
    </location>
</feature>
<evidence type="ECO:0000259" key="3">
    <source>
        <dbReference type="PROSITE" id="PS50940"/>
    </source>
</evidence>
<evidence type="ECO:0000256" key="2">
    <source>
        <dbReference type="SAM" id="SignalP"/>
    </source>
</evidence>
<feature type="compositionally biased region" description="Polar residues" evidence="1">
    <location>
        <begin position="836"/>
        <end position="850"/>
    </location>
</feature>
<feature type="signal peptide" evidence="2">
    <location>
        <begin position="1"/>
        <end position="16"/>
    </location>
</feature>
<feature type="compositionally biased region" description="Low complexity" evidence="1">
    <location>
        <begin position="730"/>
        <end position="740"/>
    </location>
</feature>
<organism evidence="4 5">
    <name type="scientific">Varroa destructor</name>
    <name type="common">Honeybee mite</name>
    <dbReference type="NCBI Taxonomy" id="109461"/>
    <lineage>
        <taxon>Eukaryota</taxon>
        <taxon>Metazoa</taxon>
        <taxon>Ecdysozoa</taxon>
        <taxon>Arthropoda</taxon>
        <taxon>Chelicerata</taxon>
        <taxon>Arachnida</taxon>
        <taxon>Acari</taxon>
        <taxon>Parasitiformes</taxon>
        <taxon>Mesostigmata</taxon>
        <taxon>Gamasina</taxon>
        <taxon>Dermanyssoidea</taxon>
        <taxon>Varroidae</taxon>
        <taxon>Varroa</taxon>
    </lineage>
</organism>
<feature type="compositionally biased region" description="Basic and acidic residues" evidence="1">
    <location>
        <begin position="482"/>
        <end position="492"/>
    </location>
</feature>
<evidence type="ECO:0000256" key="1">
    <source>
        <dbReference type="SAM" id="MobiDB-lite"/>
    </source>
</evidence>
<dbReference type="SUPFAM" id="SSF57625">
    <property type="entry name" value="Invertebrate chitin-binding proteins"/>
    <property type="match status" value="1"/>
</dbReference>
<proteinExistence type="predicted"/>
<feature type="compositionally biased region" description="Polar residues" evidence="1">
    <location>
        <begin position="664"/>
        <end position="674"/>
    </location>
</feature>
<feature type="region of interest" description="Disordered" evidence="1">
    <location>
        <begin position="549"/>
        <end position="600"/>
    </location>
</feature>
<feature type="compositionally biased region" description="Basic and acidic residues" evidence="1">
    <location>
        <begin position="689"/>
        <end position="706"/>
    </location>
</feature>
<dbReference type="EnsemblMetazoa" id="XM_022797874">
    <property type="protein sequence ID" value="XP_022653609"/>
    <property type="gene ID" value="LOC111247209"/>
</dbReference>
<dbReference type="PANTHER" id="PTHR22933:SF42">
    <property type="entry name" value="FI18455P1-RELATED"/>
    <property type="match status" value="1"/>
</dbReference>
<dbReference type="Pfam" id="PF01607">
    <property type="entry name" value="CBM_14"/>
    <property type="match status" value="1"/>
</dbReference>
<protein>
    <recommendedName>
        <fullName evidence="3">Chitin-binding type-2 domain-containing protein</fullName>
    </recommendedName>
</protein>
<feature type="compositionally biased region" description="Basic and acidic residues" evidence="1">
    <location>
        <begin position="549"/>
        <end position="595"/>
    </location>
</feature>
<dbReference type="PROSITE" id="PS50940">
    <property type="entry name" value="CHIT_BIND_II"/>
    <property type="match status" value="1"/>
</dbReference>
<feature type="compositionally biased region" description="Polar residues" evidence="1">
    <location>
        <begin position="875"/>
        <end position="892"/>
    </location>
</feature>
<evidence type="ECO:0000313" key="5">
    <source>
        <dbReference type="Proteomes" id="UP000594260"/>
    </source>
</evidence>
<feature type="compositionally biased region" description="Low complexity" evidence="1">
    <location>
        <begin position="794"/>
        <end position="811"/>
    </location>
</feature>
<dbReference type="GeneID" id="111247209"/>
<dbReference type="GO" id="GO:0008061">
    <property type="term" value="F:chitin binding"/>
    <property type="evidence" value="ECO:0007669"/>
    <property type="project" value="InterPro"/>
</dbReference>
<feature type="domain" description="Chitin-binding type-2" evidence="3">
    <location>
        <begin position="915"/>
        <end position="974"/>
    </location>
</feature>
<dbReference type="SMART" id="SM00494">
    <property type="entry name" value="ChtBD2"/>
    <property type="match status" value="1"/>
</dbReference>
<feature type="region of interest" description="Disordered" evidence="1">
    <location>
        <begin position="103"/>
        <end position="139"/>
    </location>
</feature>
<accession>A0A7M7JL15</accession>
<dbReference type="AlphaFoldDB" id="A0A7M7JL15"/>